<keyword evidence="2" id="KW-0238">DNA-binding</keyword>
<evidence type="ECO:0000259" key="4">
    <source>
        <dbReference type="PROSITE" id="PS50943"/>
    </source>
</evidence>
<keyword evidence="1" id="KW-0805">Transcription regulation</keyword>
<organism evidence="5">
    <name type="scientific">candidate division CPR3 bacterium</name>
    <dbReference type="NCBI Taxonomy" id="2268181"/>
    <lineage>
        <taxon>Bacteria</taxon>
        <taxon>Bacteria division CPR3</taxon>
    </lineage>
</organism>
<dbReference type="AlphaFoldDB" id="A0A7C4R6I9"/>
<evidence type="ECO:0000256" key="2">
    <source>
        <dbReference type="ARBA" id="ARBA00023125"/>
    </source>
</evidence>
<name>A0A7C4R6I9_UNCC3</name>
<evidence type="ECO:0000313" key="5">
    <source>
        <dbReference type="EMBL" id="HGT71303.1"/>
    </source>
</evidence>
<evidence type="ECO:0000256" key="1">
    <source>
        <dbReference type="ARBA" id="ARBA00023015"/>
    </source>
</evidence>
<dbReference type="CDD" id="cd00093">
    <property type="entry name" value="HTH_XRE"/>
    <property type="match status" value="1"/>
</dbReference>
<sequence>MSKIATQLGKNLKKIRTEKKLSQGAIARKLNVHRSFISGIENGKRNPTLSTIEKIALAIGAKADELLK</sequence>
<accession>A0A7C4R6I9</accession>
<dbReference type="InterPro" id="IPR001387">
    <property type="entry name" value="Cro/C1-type_HTH"/>
</dbReference>
<feature type="domain" description="HTH cro/C1-type" evidence="4">
    <location>
        <begin position="12"/>
        <end position="66"/>
    </location>
</feature>
<dbReference type="EMBL" id="DSYQ01000018">
    <property type="protein sequence ID" value="HGT71303.1"/>
    <property type="molecule type" value="Genomic_DNA"/>
</dbReference>
<dbReference type="PROSITE" id="PS50943">
    <property type="entry name" value="HTH_CROC1"/>
    <property type="match status" value="1"/>
</dbReference>
<dbReference type="GO" id="GO:0003700">
    <property type="term" value="F:DNA-binding transcription factor activity"/>
    <property type="evidence" value="ECO:0007669"/>
    <property type="project" value="TreeGrafter"/>
</dbReference>
<dbReference type="PANTHER" id="PTHR46797">
    <property type="entry name" value="HTH-TYPE TRANSCRIPTIONAL REGULATOR"/>
    <property type="match status" value="1"/>
</dbReference>
<dbReference type="GO" id="GO:0005829">
    <property type="term" value="C:cytosol"/>
    <property type="evidence" value="ECO:0007669"/>
    <property type="project" value="TreeGrafter"/>
</dbReference>
<proteinExistence type="predicted"/>
<dbReference type="InterPro" id="IPR010982">
    <property type="entry name" value="Lambda_DNA-bd_dom_sf"/>
</dbReference>
<protein>
    <submittedName>
        <fullName evidence="5">XRE family transcriptional regulator</fullName>
    </submittedName>
</protein>
<dbReference type="Gene3D" id="1.10.260.40">
    <property type="entry name" value="lambda repressor-like DNA-binding domains"/>
    <property type="match status" value="1"/>
</dbReference>
<dbReference type="Pfam" id="PF01381">
    <property type="entry name" value="HTH_3"/>
    <property type="match status" value="1"/>
</dbReference>
<evidence type="ECO:0000256" key="3">
    <source>
        <dbReference type="ARBA" id="ARBA00023163"/>
    </source>
</evidence>
<dbReference type="GO" id="GO:0003677">
    <property type="term" value="F:DNA binding"/>
    <property type="evidence" value="ECO:0007669"/>
    <property type="project" value="UniProtKB-KW"/>
</dbReference>
<dbReference type="SUPFAM" id="SSF47413">
    <property type="entry name" value="lambda repressor-like DNA-binding domains"/>
    <property type="match status" value="1"/>
</dbReference>
<keyword evidence="3" id="KW-0804">Transcription</keyword>
<reference evidence="5" key="1">
    <citation type="journal article" date="2020" name="mSystems">
        <title>Genome- and Community-Level Interaction Insights into Carbon Utilization and Element Cycling Functions of Hydrothermarchaeota in Hydrothermal Sediment.</title>
        <authorList>
            <person name="Zhou Z."/>
            <person name="Liu Y."/>
            <person name="Xu W."/>
            <person name="Pan J."/>
            <person name="Luo Z.H."/>
            <person name="Li M."/>
        </authorList>
    </citation>
    <scope>NUCLEOTIDE SEQUENCE [LARGE SCALE GENOMIC DNA]</scope>
    <source>
        <strain evidence="5">SpSt-579</strain>
    </source>
</reference>
<dbReference type="InterPro" id="IPR050807">
    <property type="entry name" value="TransReg_Diox_bact_type"/>
</dbReference>
<comment type="caution">
    <text evidence="5">The sequence shown here is derived from an EMBL/GenBank/DDBJ whole genome shotgun (WGS) entry which is preliminary data.</text>
</comment>
<dbReference type="PANTHER" id="PTHR46797:SF23">
    <property type="entry name" value="HTH-TYPE TRANSCRIPTIONAL REGULATOR SUTR"/>
    <property type="match status" value="1"/>
</dbReference>
<dbReference type="SMART" id="SM00530">
    <property type="entry name" value="HTH_XRE"/>
    <property type="match status" value="1"/>
</dbReference>
<gene>
    <name evidence="5" type="ORF">ENT43_03525</name>
</gene>